<evidence type="ECO:0000259" key="6">
    <source>
        <dbReference type="PROSITE" id="PS50011"/>
    </source>
</evidence>
<dbReference type="InterPro" id="IPR005467">
    <property type="entry name" value="His_kinase_dom"/>
</dbReference>
<dbReference type="InterPro" id="IPR053159">
    <property type="entry name" value="Hybrid_Histidine_Kinase"/>
</dbReference>
<dbReference type="Gene3D" id="3.40.50.2300">
    <property type="match status" value="1"/>
</dbReference>
<keyword evidence="10" id="KW-1185">Reference proteome</keyword>
<accession>A0A2P6N613</accession>
<reference evidence="9 10" key="1">
    <citation type="journal article" date="2018" name="Genome Biol. Evol.">
        <title>Multiple Roots of Fruiting Body Formation in Amoebozoa.</title>
        <authorList>
            <person name="Hillmann F."/>
            <person name="Forbes G."/>
            <person name="Novohradska S."/>
            <person name="Ferling I."/>
            <person name="Riege K."/>
            <person name="Groth M."/>
            <person name="Westermann M."/>
            <person name="Marz M."/>
            <person name="Spaller T."/>
            <person name="Winckler T."/>
            <person name="Schaap P."/>
            <person name="Glockner G."/>
        </authorList>
    </citation>
    <scope>NUCLEOTIDE SEQUENCE [LARGE SCALE GENOMIC DNA]</scope>
    <source>
        <strain evidence="9 10">Jena</strain>
    </source>
</reference>
<evidence type="ECO:0000256" key="2">
    <source>
        <dbReference type="ARBA" id="ARBA00022679"/>
    </source>
</evidence>
<evidence type="ECO:0000259" key="7">
    <source>
        <dbReference type="PROSITE" id="PS50109"/>
    </source>
</evidence>
<dbReference type="PRINTS" id="PR00344">
    <property type="entry name" value="BCTRLSENSOR"/>
</dbReference>
<dbReference type="InterPro" id="IPR003661">
    <property type="entry name" value="HisK_dim/P_dom"/>
</dbReference>
<dbReference type="InterPro" id="IPR027417">
    <property type="entry name" value="P-loop_NTPase"/>
</dbReference>
<dbReference type="PROSITE" id="PS50109">
    <property type="entry name" value="HIS_KIN"/>
    <property type="match status" value="1"/>
</dbReference>
<dbReference type="PANTHER" id="PTHR43642:SF1">
    <property type="entry name" value="HYBRID SIGNAL TRANSDUCTION HISTIDINE KINASE G"/>
    <property type="match status" value="1"/>
</dbReference>
<dbReference type="CDD" id="cd17546">
    <property type="entry name" value="REC_hyHK_CKI1_RcsC-like"/>
    <property type="match status" value="1"/>
</dbReference>
<keyword evidence="3 9" id="KW-0418">Kinase</keyword>
<dbReference type="SUPFAM" id="SSF47384">
    <property type="entry name" value="Homodimeric domain of signal transducing histidine kinase"/>
    <property type="match status" value="1"/>
</dbReference>
<dbReference type="EMBL" id="MDYQ01000185">
    <property type="protein sequence ID" value="PRP79391.1"/>
    <property type="molecule type" value="Genomic_DNA"/>
</dbReference>
<dbReference type="InParanoid" id="A0A2P6N613"/>
<feature type="modified residue" description="4-aspartylphosphate" evidence="4">
    <location>
        <position position="2093"/>
    </location>
</feature>
<gene>
    <name evidence="9" type="ORF">PROFUN_12989</name>
</gene>
<feature type="domain" description="Histidine kinase" evidence="7">
    <location>
        <begin position="1770"/>
        <end position="2009"/>
    </location>
</feature>
<dbReference type="Gene3D" id="3.40.50.300">
    <property type="entry name" value="P-loop containing nucleotide triphosphate hydrolases"/>
    <property type="match status" value="1"/>
</dbReference>
<dbReference type="InterPro" id="IPR036097">
    <property type="entry name" value="HisK_dim/P_sf"/>
</dbReference>
<dbReference type="InterPro" id="IPR011009">
    <property type="entry name" value="Kinase-like_dom_sf"/>
</dbReference>
<dbReference type="PROSITE" id="PS50110">
    <property type="entry name" value="RESPONSE_REGULATORY"/>
    <property type="match status" value="1"/>
</dbReference>
<evidence type="ECO:0000313" key="9">
    <source>
        <dbReference type="EMBL" id="PRP79391.1"/>
    </source>
</evidence>
<dbReference type="STRING" id="1890364.A0A2P6N613"/>
<protein>
    <submittedName>
        <fullName evidence="9">Serine/threonine kinase with two-component sensor domain</fullName>
    </submittedName>
</protein>
<dbReference type="GO" id="GO:0000155">
    <property type="term" value="F:phosphorelay sensor kinase activity"/>
    <property type="evidence" value="ECO:0007669"/>
    <property type="project" value="InterPro"/>
</dbReference>
<dbReference type="Pfam" id="PF01590">
    <property type="entry name" value="GAF"/>
    <property type="match status" value="1"/>
</dbReference>
<dbReference type="InterPro" id="IPR004358">
    <property type="entry name" value="Sig_transdc_His_kin-like_C"/>
</dbReference>
<dbReference type="InterPro" id="IPR003018">
    <property type="entry name" value="GAF"/>
</dbReference>
<dbReference type="PROSITE" id="PS50011">
    <property type="entry name" value="PROTEIN_KINASE_DOM"/>
    <property type="match status" value="1"/>
</dbReference>
<dbReference type="SUPFAM" id="SSF55874">
    <property type="entry name" value="ATPase domain of HSP90 chaperone/DNA topoisomerase II/histidine kinase"/>
    <property type="match status" value="1"/>
</dbReference>
<dbReference type="InterPro" id="IPR041664">
    <property type="entry name" value="AAA_16"/>
</dbReference>
<dbReference type="Pfam" id="PF00072">
    <property type="entry name" value="Response_reg"/>
    <property type="match status" value="1"/>
</dbReference>
<keyword evidence="1 4" id="KW-0597">Phosphoprotein</keyword>
<dbReference type="SMART" id="SM00448">
    <property type="entry name" value="REC"/>
    <property type="match status" value="1"/>
</dbReference>
<proteinExistence type="predicted"/>
<dbReference type="PANTHER" id="PTHR43642">
    <property type="entry name" value="HYBRID SIGNAL TRANSDUCTION HISTIDINE KINASE G"/>
    <property type="match status" value="1"/>
</dbReference>
<comment type="caution">
    <text evidence="9">The sequence shown here is derived from an EMBL/GenBank/DDBJ whole genome shotgun (WGS) entry which is preliminary data.</text>
</comment>
<dbReference type="CDD" id="cd14014">
    <property type="entry name" value="STKc_PknB_like"/>
    <property type="match status" value="1"/>
</dbReference>
<dbReference type="Proteomes" id="UP000241769">
    <property type="component" value="Unassembled WGS sequence"/>
</dbReference>
<evidence type="ECO:0000256" key="5">
    <source>
        <dbReference type="SAM" id="Phobius"/>
    </source>
</evidence>
<dbReference type="InterPro" id="IPR029016">
    <property type="entry name" value="GAF-like_dom_sf"/>
</dbReference>
<dbReference type="SMART" id="SM00388">
    <property type="entry name" value="HisKA"/>
    <property type="match status" value="1"/>
</dbReference>
<dbReference type="SUPFAM" id="SSF52172">
    <property type="entry name" value="CheY-like"/>
    <property type="match status" value="1"/>
</dbReference>
<dbReference type="Pfam" id="PF00512">
    <property type="entry name" value="HisKA"/>
    <property type="match status" value="1"/>
</dbReference>
<dbReference type="SMART" id="SM00065">
    <property type="entry name" value="GAF"/>
    <property type="match status" value="1"/>
</dbReference>
<dbReference type="Pfam" id="PF13191">
    <property type="entry name" value="AAA_16"/>
    <property type="match status" value="1"/>
</dbReference>
<dbReference type="InterPro" id="IPR036890">
    <property type="entry name" value="HATPase_C_sf"/>
</dbReference>
<keyword evidence="5" id="KW-0472">Membrane</keyword>
<dbReference type="InterPro" id="IPR003594">
    <property type="entry name" value="HATPase_dom"/>
</dbReference>
<dbReference type="Gene3D" id="1.10.510.10">
    <property type="entry name" value="Transferase(Phosphotransferase) domain 1"/>
    <property type="match status" value="1"/>
</dbReference>
<dbReference type="SUPFAM" id="SSF56112">
    <property type="entry name" value="Protein kinase-like (PK-like)"/>
    <property type="match status" value="1"/>
</dbReference>
<evidence type="ECO:0000256" key="4">
    <source>
        <dbReference type="PROSITE-ProRule" id="PRU00169"/>
    </source>
</evidence>
<dbReference type="SUPFAM" id="SSF52540">
    <property type="entry name" value="P-loop containing nucleoside triphosphate hydrolases"/>
    <property type="match status" value="1"/>
</dbReference>
<keyword evidence="5" id="KW-0812">Transmembrane</keyword>
<dbReference type="InterPro" id="IPR011006">
    <property type="entry name" value="CheY-like_superfamily"/>
</dbReference>
<dbReference type="GO" id="GO:0005524">
    <property type="term" value="F:ATP binding"/>
    <property type="evidence" value="ECO:0007669"/>
    <property type="project" value="InterPro"/>
</dbReference>
<dbReference type="InterPro" id="IPR001789">
    <property type="entry name" value="Sig_transdc_resp-reg_receiver"/>
</dbReference>
<dbReference type="Gene3D" id="3.30.450.40">
    <property type="match status" value="1"/>
</dbReference>
<dbReference type="Gene3D" id="3.30.565.10">
    <property type="entry name" value="Histidine kinase-like ATPase, C-terminal domain"/>
    <property type="match status" value="1"/>
</dbReference>
<evidence type="ECO:0000256" key="1">
    <source>
        <dbReference type="ARBA" id="ARBA00022553"/>
    </source>
</evidence>
<dbReference type="Pfam" id="PF02518">
    <property type="entry name" value="HATPase_c"/>
    <property type="match status" value="1"/>
</dbReference>
<evidence type="ECO:0000313" key="10">
    <source>
        <dbReference type="Proteomes" id="UP000241769"/>
    </source>
</evidence>
<evidence type="ECO:0000256" key="3">
    <source>
        <dbReference type="ARBA" id="ARBA00022777"/>
    </source>
</evidence>
<dbReference type="SUPFAM" id="SSF55781">
    <property type="entry name" value="GAF domain-like"/>
    <property type="match status" value="1"/>
</dbReference>
<evidence type="ECO:0000259" key="8">
    <source>
        <dbReference type="PROSITE" id="PS50110"/>
    </source>
</evidence>
<dbReference type="CDD" id="cd00082">
    <property type="entry name" value="HisKA"/>
    <property type="match status" value="1"/>
</dbReference>
<sequence length="2169" mass="245374">MARIKLLDVFCCGGSSLAILLALALSIVIPYRQYTGKGQAFLALDSDGITYSAGNQTDIIVTTEKKCIVWNYVPDMSSYEAMSLLLWPAVPDNSSILQEVSSQGLERTLRTFDDSKWIFNCGGSLTMCLTRIIDPTAPPSTVIPDGVFKARFIVQENAANSTCTSSVFRTRATRLGWIIWGSFGLAITILVITFSVCVNNRKVKNRLRLNDDEAHWVDDITSFAFESMDDLSCCKALQLYVLNSATVTGDASYSIEMEVFYQISPSRLDRVGKLCIGSADEIMDIIYRGPHSVVYRVREDGSPTCIVKTAVANPSVTMDKYQIEKRYMDQLCPITDYVLRCTELRRESSQLIVEDFSGMSLFDFRQNRGQFSIEEFFKTSIKMCEGLDAIHQAGVVHRNICSQHILLDDASCTIKFIDFSLATNSKVTHSTSLPFESQFHHNYISPEQTTRIDKRVDYRSDYYSLGVVMFEMLTGRLPFDDSTDPAKIIYNHIAKEPPNPSDLCEDIPLTLSSIILKLLSKDAQDRYQSMFGLIYDLQQCSAPTNETIQLGSRDIPSTIQIAFKMYGREDQLRNLVEIYDDVSKGKRLATLVSVSGQSGIGKTMLIENLRKHVENSGGKFVVGKVDQLRKNTPYASVILALQQFVRGLLTEGEERLRRIKSDILSAMHHRGQAMIDLIPQLGLVLGEQPMLPEVGPLENQARFRSVFIDFLGAIATEEDPLTIFLDDLQWADHATMSLIEHLINQMKVHHLCVVIAYRDVEVDDDHPLKNTLDRIDRSMMHEIKLTPITQGEIEGMIADTFFVPRDQAVSLGDIVWMKTQGNPLLVNVFLENLVAEKHITWQSSRGRWIWDTVSIIKANIAGDTIHLMTSRISRHDEIFKKILSIAACAGNGCKLKYLRGVVEISMNEILEVLRMAVVDNLISLSSDFAESDVQIGEISINFSHDKVQQAAYEMISHEQRPLIHLHIAHSLLSEARMTSSDEYVFQSIPHFSMARWVIQDEREKMELARICLKSAQSARKAAAYGSGRDIAELGIAMVGETGWEEEHGTTLALYLISVEFTYMTGDYDRAETMYPGILEKWDISNVRLTSFDRCKTNTELSSVYFVQAMHYEYQQQYAKSVDTYRLLLKAHDIHLPPLNTPDNEIEKLSIQIFEKCREIVGSDPSMIYNLPITVDRGHLDCMKTLALIWPAAKISGSPSFLALCCTIGLYEAVRHGNNEWTPLIYVQWSPSGVLFFKDLAWVYQIAEVGYNLAEGKENEGMHQRLLFVYGWALHQYKSLREAKRMSEKSVKRAEEVADNNTIFYSGNHVVAYSWHAGFPLTTCLQELDKFVQHMKSVNNLFIMALFMSLHLPVLVVTEKSEDFEREEEKWREQWASHPLISAGYTAGSVQRFFWRKCSTDTPEVFQLVRRWLDIRFVFVGCGTSVPKMTGMSYVTLSRLTWGRTVLRNFMEKFPKELENYAKFCEGNHQYKIYLLRAEECRSKGLTSEGTTWLQKAADSAKSFQFIQWQAYSYERLADFMIASGLQICAKGPVLEAHALYKQWGASLKCNQLRRNHSHSFQSELRSLPPNSDSSSSDGTLARVTQYVDLDMSTGQLIQIMMEEAMQSAGARRGLFLLIEPSKDGNVHHMERHVIANGEVDRLEVNVEGRPLDASMCPISLINLVSRTLSPIIISNASSDPQVSNDIFVKNNKISSLLCVPILSQRGVRGIILFYNDLMAEAFNEKRLKVVTAIGVQMIVHIDSSRLNRMLKKETDHLKATKVSMEDFIDALCHEVRNPLNGIFGSQELLRDMVEKQRLSLLSGRPDVTDISKNFHEQLELISSISISAEHLKDLLDTVLNVSSIQKNPDRKAYVIRFNPKMIVHNVGLMFKAKLKGLELYLNETCSEEREVMGDPRSLSQILINLVGNAVKFTRVGGITIGYDIEEAHEGHVTIRYHVKDTGIGMDPGEISKIFRPFTQANEEVQDMYGGNGLGLTLAKKILEEMNGQILIESEKERGTTCYVVIRYPLATKFKRNLDERKDTETRPAKRQVTEKKSKKILVVDDNIINQKILKKILEGQGWDVDVADNGSVAVSMFLKSREEGNKYDVITMDIEMPVMDGIQSTQRIRKIEQDLNTTRPIIIIGVSANTRDVHEKKAIGCGMDSYLHKPFHRETIIATISNLLSTTED</sequence>
<dbReference type="SMART" id="SM00387">
    <property type="entry name" value="HATPase_c"/>
    <property type="match status" value="1"/>
</dbReference>
<feature type="domain" description="Response regulatory" evidence="8">
    <location>
        <begin position="2039"/>
        <end position="2164"/>
    </location>
</feature>
<dbReference type="Gene3D" id="1.10.287.130">
    <property type="match status" value="1"/>
</dbReference>
<keyword evidence="2" id="KW-0808">Transferase</keyword>
<dbReference type="Pfam" id="PF00069">
    <property type="entry name" value="Pkinase"/>
    <property type="match status" value="1"/>
</dbReference>
<name>A0A2P6N613_9EUKA</name>
<keyword evidence="5" id="KW-1133">Transmembrane helix</keyword>
<organism evidence="9 10">
    <name type="scientific">Planoprotostelium fungivorum</name>
    <dbReference type="NCBI Taxonomy" id="1890364"/>
    <lineage>
        <taxon>Eukaryota</taxon>
        <taxon>Amoebozoa</taxon>
        <taxon>Evosea</taxon>
        <taxon>Variosea</taxon>
        <taxon>Cavosteliida</taxon>
        <taxon>Cavosteliaceae</taxon>
        <taxon>Planoprotostelium</taxon>
    </lineage>
</organism>
<feature type="domain" description="Protein kinase" evidence="6">
    <location>
        <begin position="280"/>
        <end position="538"/>
    </location>
</feature>
<dbReference type="InterPro" id="IPR000719">
    <property type="entry name" value="Prot_kinase_dom"/>
</dbReference>
<feature type="transmembrane region" description="Helical" evidence="5">
    <location>
        <begin position="177"/>
        <end position="198"/>
    </location>
</feature>
<dbReference type="OrthoDB" id="19417at2759"/>